<evidence type="ECO:0000256" key="5">
    <source>
        <dbReference type="ARBA" id="ARBA00023136"/>
    </source>
</evidence>
<dbReference type="GO" id="GO:0005886">
    <property type="term" value="C:plasma membrane"/>
    <property type="evidence" value="ECO:0007669"/>
    <property type="project" value="UniProtKB-SubCell"/>
</dbReference>
<protein>
    <submittedName>
        <fullName evidence="7">ABC transporter permease</fullName>
    </submittedName>
</protein>
<proteinExistence type="predicted"/>
<evidence type="ECO:0000256" key="1">
    <source>
        <dbReference type="ARBA" id="ARBA00004651"/>
    </source>
</evidence>
<dbReference type="InterPro" id="IPR001851">
    <property type="entry name" value="ABC_transp_permease"/>
</dbReference>
<comment type="subcellular location">
    <subcellularLocation>
        <location evidence="1">Cell membrane</location>
        <topology evidence="1">Multi-pass membrane protein</topology>
    </subcellularLocation>
</comment>
<keyword evidence="5 6" id="KW-0472">Membrane</keyword>
<dbReference type="EMBL" id="DXBB01000043">
    <property type="protein sequence ID" value="HIZ72408.1"/>
    <property type="molecule type" value="Genomic_DNA"/>
</dbReference>
<feature type="transmembrane region" description="Helical" evidence="6">
    <location>
        <begin position="82"/>
        <end position="103"/>
    </location>
</feature>
<feature type="transmembrane region" description="Helical" evidence="6">
    <location>
        <begin position="271"/>
        <end position="290"/>
    </location>
</feature>
<dbReference type="GO" id="GO:0022857">
    <property type="term" value="F:transmembrane transporter activity"/>
    <property type="evidence" value="ECO:0007669"/>
    <property type="project" value="InterPro"/>
</dbReference>
<keyword evidence="2" id="KW-1003">Cell membrane</keyword>
<evidence type="ECO:0000313" key="7">
    <source>
        <dbReference type="EMBL" id="HIZ72408.1"/>
    </source>
</evidence>
<reference evidence="7" key="1">
    <citation type="journal article" date="2021" name="PeerJ">
        <title>Extensive microbial diversity within the chicken gut microbiome revealed by metagenomics and culture.</title>
        <authorList>
            <person name="Gilroy R."/>
            <person name="Ravi A."/>
            <person name="Getino M."/>
            <person name="Pursley I."/>
            <person name="Horton D.L."/>
            <person name="Alikhan N.F."/>
            <person name="Baker D."/>
            <person name="Gharbi K."/>
            <person name="Hall N."/>
            <person name="Watson M."/>
            <person name="Adriaenssens E.M."/>
            <person name="Foster-Nyarko E."/>
            <person name="Jarju S."/>
            <person name="Secka A."/>
            <person name="Antonio M."/>
            <person name="Oren A."/>
            <person name="Chaudhuri R.R."/>
            <person name="La Ragione R."/>
            <person name="Hildebrand F."/>
            <person name="Pallen M.J."/>
        </authorList>
    </citation>
    <scope>NUCLEOTIDE SEQUENCE</scope>
    <source>
        <strain evidence="7">ChiW7-2402</strain>
    </source>
</reference>
<organism evidence="7 8">
    <name type="scientific">Candidatus Gallimonas intestinavium</name>
    <dbReference type="NCBI Taxonomy" id="2838603"/>
    <lineage>
        <taxon>Bacteria</taxon>
        <taxon>Bacillati</taxon>
        <taxon>Bacillota</taxon>
        <taxon>Clostridia</taxon>
        <taxon>Candidatus Gallimonas</taxon>
    </lineage>
</organism>
<evidence type="ECO:0000256" key="3">
    <source>
        <dbReference type="ARBA" id="ARBA00022692"/>
    </source>
</evidence>
<feature type="transmembrane region" description="Helical" evidence="6">
    <location>
        <begin position="345"/>
        <end position="363"/>
    </location>
</feature>
<keyword evidence="4 6" id="KW-1133">Transmembrane helix</keyword>
<reference evidence="7" key="2">
    <citation type="submission" date="2021-04" db="EMBL/GenBank/DDBJ databases">
        <authorList>
            <person name="Gilroy R."/>
        </authorList>
    </citation>
    <scope>NUCLEOTIDE SEQUENCE</scope>
    <source>
        <strain evidence="7">ChiW7-2402</strain>
    </source>
</reference>
<evidence type="ECO:0000256" key="4">
    <source>
        <dbReference type="ARBA" id="ARBA00022989"/>
    </source>
</evidence>
<dbReference type="AlphaFoldDB" id="A0A9D2G4G3"/>
<dbReference type="PANTHER" id="PTHR47089">
    <property type="entry name" value="ABC TRANSPORTER, PERMEASE PROTEIN"/>
    <property type="match status" value="1"/>
</dbReference>
<feature type="transmembrane region" description="Helical" evidence="6">
    <location>
        <begin position="170"/>
        <end position="189"/>
    </location>
</feature>
<evidence type="ECO:0000313" key="8">
    <source>
        <dbReference type="Proteomes" id="UP000824102"/>
    </source>
</evidence>
<evidence type="ECO:0000256" key="6">
    <source>
        <dbReference type="SAM" id="Phobius"/>
    </source>
</evidence>
<comment type="caution">
    <text evidence="7">The sequence shown here is derived from an EMBL/GenBank/DDBJ whole genome shotgun (WGS) entry which is preliminary data.</text>
</comment>
<name>A0A9D2G4G3_9FIRM</name>
<evidence type="ECO:0000256" key="2">
    <source>
        <dbReference type="ARBA" id="ARBA00022475"/>
    </source>
</evidence>
<accession>A0A9D2G4G3</accession>
<keyword evidence="3 6" id="KW-0812">Transmembrane</keyword>
<feature type="transmembrane region" description="Helical" evidence="6">
    <location>
        <begin position="137"/>
        <end position="158"/>
    </location>
</feature>
<gene>
    <name evidence="7" type="ORF">H9964_02365</name>
</gene>
<feature type="transmembrane region" description="Helical" evidence="6">
    <location>
        <begin position="218"/>
        <end position="237"/>
    </location>
</feature>
<dbReference type="CDD" id="cd06580">
    <property type="entry name" value="TM_PBP1_transp_TpRbsC_like"/>
    <property type="match status" value="1"/>
</dbReference>
<dbReference type="Pfam" id="PF02653">
    <property type="entry name" value="BPD_transp_2"/>
    <property type="match status" value="1"/>
</dbReference>
<dbReference type="Proteomes" id="UP000824102">
    <property type="component" value="Unassembled WGS sequence"/>
</dbReference>
<feature type="transmembrane region" description="Helical" evidence="6">
    <location>
        <begin position="110"/>
        <end position="131"/>
    </location>
</feature>
<dbReference type="PANTHER" id="PTHR47089:SF1">
    <property type="entry name" value="GUANOSINE ABC TRANSPORTER PERMEASE PROTEIN NUPP"/>
    <property type="match status" value="1"/>
</dbReference>
<feature type="transmembrane region" description="Helical" evidence="6">
    <location>
        <begin position="37"/>
        <end position="62"/>
    </location>
</feature>
<sequence length="386" mass="42247">MDRQNGSKGFPERAKFFFAAVWTRLCALCRTEKAKGFLFSLLKIAVALLAAVLAAIVVILIASDSPGENIAIFFLSPFGDPYSLANIVTQAVPLIFTGTAVCIMTRCKQFNMFVEGAFFLGAFAAAWMAPALPFPPVLLPLFCMIAAAVIAGIVGYIPAKLKAGLGVNEFVSSLMLNFIVLWVVLYLLYHVVVSDEIYKTPLLEDGMKLPWLDRDNDLSSSILIALLVAVLGGLFLFKTKWGYRIRMTGDNPSFAEYCGINTKRTIVSSQVMGAGIAGLGGAAFFLGNYYRFDWKALPNYGFDGFVIAIMANNNPFLVPIASLFLAYLRVGALNMARLGDVPNDVIYMIQAIIIILFGATALFKKLSSARRRREEASREEEKEAVC</sequence>